<dbReference type="EC" id="1.1.1.133" evidence="2"/>
<sequence length="286" mass="31915">MNIIGTGLSGLVGSRVVELLSKHHSFEDLSLETGVDITDFKSITSRISASKAIWIFHFAAYTNVQEAEKEKDIAWKINVGATENIVSIAKETGKKLVYIDTDYAFDGKKQFYTEQDSPNPLGWYAKTKYEGAKRVLSLGANSLVIRISNPYRANPVGKKDFVHKMIDRLRQKQTILAPTDQIFVPTFIDDIATALETLLARIGSGLFHVVGSTALSPYDAAIEIAKIWRLSNTLVQKTTFAQFFKDRAPIPQLAALKNDKIRALGVTLRTFEEGLQEVKRLEYNSV</sequence>
<dbReference type="EMBL" id="MFJV01000001">
    <property type="protein sequence ID" value="OGG24401.1"/>
    <property type="molecule type" value="Genomic_DNA"/>
</dbReference>
<dbReference type="Gene3D" id="3.40.50.720">
    <property type="entry name" value="NAD(P)-binding Rossmann-like Domain"/>
    <property type="match status" value="1"/>
</dbReference>
<name>A0A1F6AI72_9BACT</name>
<dbReference type="PANTHER" id="PTHR10491:SF4">
    <property type="entry name" value="METHIONINE ADENOSYLTRANSFERASE 2 SUBUNIT BETA"/>
    <property type="match status" value="1"/>
</dbReference>
<gene>
    <name evidence="4" type="ORF">A3A79_04420</name>
</gene>
<comment type="pathway">
    <text evidence="2">Carbohydrate biosynthesis; dTDP-L-rhamnose biosynthesis.</text>
</comment>
<dbReference type="STRING" id="1798392.A3A79_04420"/>
<evidence type="ECO:0000313" key="4">
    <source>
        <dbReference type="EMBL" id="OGG24401.1"/>
    </source>
</evidence>
<keyword evidence="2" id="KW-0521">NADP</keyword>
<dbReference type="PANTHER" id="PTHR10491">
    <property type="entry name" value="DTDP-4-DEHYDRORHAMNOSE REDUCTASE"/>
    <property type="match status" value="1"/>
</dbReference>
<dbReference type="Pfam" id="PF04321">
    <property type="entry name" value="RmlD_sub_bind"/>
    <property type="match status" value="1"/>
</dbReference>
<accession>A0A1F6AI72</accession>
<dbReference type="SUPFAM" id="SSF51735">
    <property type="entry name" value="NAD(P)-binding Rossmann-fold domains"/>
    <property type="match status" value="1"/>
</dbReference>
<dbReference type="GO" id="GO:0019305">
    <property type="term" value="P:dTDP-rhamnose biosynthetic process"/>
    <property type="evidence" value="ECO:0007669"/>
    <property type="project" value="UniProtKB-UniPathway"/>
</dbReference>
<organism evidence="4 5">
    <name type="scientific">Candidatus Gottesmanbacteria bacterium RIFCSPLOWO2_01_FULL_43_11b</name>
    <dbReference type="NCBI Taxonomy" id="1798392"/>
    <lineage>
        <taxon>Bacteria</taxon>
        <taxon>Candidatus Gottesmaniibacteriota</taxon>
    </lineage>
</organism>
<evidence type="ECO:0000256" key="1">
    <source>
        <dbReference type="ARBA" id="ARBA00010944"/>
    </source>
</evidence>
<evidence type="ECO:0000256" key="2">
    <source>
        <dbReference type="RuleBase" id="RU364082"/>
    </source>
</evidence>
<reference evidence="4 5" key="1">
    <citation type="journal article" date="2016" name="Nat. Commun.">
        <title>Thousands of microbial genomes shed light on interconnected biogeochemical processes in an aquifer system.</title>
        <authorList>
            <person name="Anantharaman K."/>
            <person name="Brown C.T."/>
            <person name="Hug L.A."/>
            <person name="Sharon I."/>
            <person name="Castelle C.J."/>
            <person name="Probst A.J."/>
            <person name="Thomas B.C."/>
            <person name="Singh A."/>
            <person name="Wilkins M.J."/>
            <person name="Karaoz U."/>
            <person name="Brodie E.L."/>
            <person name="Williams K.H."/>
            <person name="Hubbard S.S."/>
            <person name="Banfield J.F."/>
        </authorList>
    </citation>
    <scope>NUCLEOTIDE SEQUENCE [LARGE SCALE GENOMIC DNA]</scope>
</reference>
<dbReference type="InterPro" id="IPR036291">
    <property type="entry name" value="NAD(P)-bd_dom_sf"/>
</dbReference>
<dbReference type="UniPathway" id="UPA00124"/>
<dbReference type="Proteomes" id="UP000178759">
    <property type="component" value="Unassembled WGS sequence"/>
</dbReference>
<evidence type="ECO:0000313" key="5">
    <source>
        <dbReference type="Proteomes" id="UP000178759"/>
    </source>
</evidence>
<dbReference type="InterPro" id="IPR005913">
    <property type="entry name" value="dTDP_dehydrorham_reduct"/>
</dbReference>
<evidence type="ECO:0000259" key="3">
    <source>
        <dbReference type="Pfam" id="PF04321"/>
    </source>
</evidence>
<dbReference type="InterPro" id="IPR029903">
    <property type="entry name" value="RmlD-like-bd"/>
</dbReference>
<dbReference type="CDD" id="cd05254">
    <property type="entry name" value="dTDP_HR_like_SDR_e"/>
    <property type="match status" value="1"/>
</dbReference>
<dbReference type="GO" id="GO:0008831">
    <property type="term" value="F:dTDP-4-dehydrorhamnose reductase activity"/>
    <property type="evidence" value="ECO:0007669"/>
    <property type="project" value="UniProtKB-EC"/>
</dbReference>
<comment type="similarity">
    <text evidence="1 2">Belongs to the dTDP-4-dehydrorhamnose reductase family.</text>
</comment>
<dbReference type="AlphaFoldDB" id="A0A1F6AI72"/>
<comment type="caution">
    <text evidence="4">The sequence shown here is derived from an EMBL/GenBank/DDBJ whole genome shotgun (WGS) entry which is preliminary data.</text>
</comment>
<proteinExistence type="inferred from homology"/>
<keyword evidence="2" id="KW-0560">Oxidoreductase</keyword>
<feature type="domain" description="RmlD-like substrate binding" evidence="3">
    <location>
        <begin position="1"/>
        <end position="278"/>
    </location>
</feature>
<comment type="function">
    <text evidence="2">Catalyzes the reduction of dTDP-6-deoxy-L-lyxo-4-hexulose to yield dTDP-L-rhamnose.</text>
</comment>
<protein>
    <recommendedName>
        <fullName evidence="2">dTDP-4-dehydrorhamnose reductase</fullName>
        <ecNumber evidence="2">1.1.1.133</ecNumber>
    </recommendedName>
</protein>